<evidence type="ECO:0000313" key="2">
    <source>
        <dbReference type="Proteomes" id="UP001597075"/>
    </source>
</evidence>
<comment type="caution">
    <text evidence="1">The sequence shown here is derived from an EMBL/GenBank/DDBJ whole genome shotgun (WGS) entry which is preliminary data.</text>
</comment>
<proteinExistence type="predicted"/>
<protein>
    <recommendedName>
        <fullName evidence="3">Rubrerythrin-like domain-containing protein</fullName>
    </recommendedName>
</protein>
<dbReference type="EMBL" id="JBHUDL010000003">
    <property type="protein sequence ID" value="MFD1632209.1"/>
    <property type="molecule type" value="Genomic_DNA"/>
</dbReference>
<dbReference type="SUPFAM" id="SSF57802">
    <property type="entry name" value="Rubredoxin-like"/>
    <property type="match status" value="1"/>
</dbReference>
<keyword evidence="2" id="KW-1185">Reference proteome</keyword>
<organism evidence="1 2">
    <name type="scientific">Haloplanus ruber</name>
    <dbReference type="NCBI Taxonomy" id="869892"/>
    <lineage>
        <taxon>Archaea</taxon>
        <taxon>Methanobacteriati</taxon>
        <taxon>Methanobacteriota</taxon>
        <taxon>Stenosarchaea group</taxon>
        <taxon>Halobacteria</taxon>
        <taxon>Halobacteriales</taxon>
        <taxon>Haloferacaceae</taxon>
        <taxon>Haloplanus</taxon>
    </lineage>
</organism>
<evidence type="ECO:0000313" key="1">
    <source>
        <dbReference type="EMBL" id="MFD1632209.1"/>
    </source>
</evidence>
<evidence type="ECO:0008006" key="3">
    <source>
        <dbReference type="Google" id="ProtNLM"/>
    </source>
</evidence>
<dbReference type="AlphaFoldDB" id="A0ABD6CSZ5"/>
<reference evidence="1 2" key="1">
    <citation type="journal article" date="2019" name="Int. J. Syst. Evol. Microbiol.">
        <title>The Global Catalogue of Microorganisms (GCM) 10K type strain sequencing project: providing services to taxonomists for standard genome sequencing and annotation.</title>
        <authorList>
            <consortium name="The Broad Institute Genomics Platform"/>
            <consortium name="The Broad Institute Genome Sequencing Center for Infectious Disease"/>
            <person name="Wu L."/>
            <person name="Ma J."/>
        </authorList>
    </citation>
    <scope>NUCLEOTIDE SEQUENCE [LARGE SCALE GENOMIC DNA]</scope>
    <source>
        <strain evidence="1 2">CGMCC 1.10594</strain>
    </source>
</reference>
<sequence length="49" mass="5121">MLGLQYVACDACGTVSATPTVPDACPRCGTAEPTDITDRLGRPAYFAED</sequence>
<dbReference type="Proteomes" id="UP001597075">
    <property type="component" value="Unassembled WGS sequence"/>
</dbReference>
<gene>
    <name evidence="1" type="ORF">ACFSBJ_00395</name>
</gene>
<dbReference type="RefSeq" id="WP_256407006.1">
    <property type="nucleotide sequence ID" value="NZ_CP187151.1"/>
</dbReference>
<name>A0ABD6CSZ5_9EURY</name>
<accession>A0ABD6CSZ5</accession>